<gene>
    <name evidence="2" type="ORF">J5A65_00970</name>
</gene>
<keyword evidence="3" id="KW-1185">Reference proteome</keyword>
<dbReference type="InterPro" id="IPR011009">
    <property type="entry name" value="Kinase-like_dom_sf"/>
</dbReference>
<dbReference type="Gene3D" id="3.30.200.20">
    <property type="entry name" value="Phosphorylase Kinase, domain 1"/>
    <property type="match status" value="1"/>
</dbReference>
<dbReference type="PANTHER" id="PTHR12149:SF8">
    <property type="entry name" value="PROTEIN-RIBULOSAMINE 3-KINASE"/>
    <property type="match status" value="1"/>
</dbReference>
<dbReference type="SUPFAM" id="SSF56112">
    <property type="entry name" value="Protein kinase-like (PK-like)"/>
    <property type="match status" value="1"/>
</dbReference>
<keyword evidence="1" id="KW-0808">Transferase</keyword>
<dbReference type="PANTHER" id="PTHR12149">
    <property type="entry name" value="FRUCTOSAMINE 3 KINASE-RELATED PROTEIN"/>
    <property type="match status" value="1"/>
</dbReference>
<evidence type="ECO:0000313" key="3">
    <source>
        <dbReference type="Proteomes" id="UP000678513"/>
    </source>
</evidence>
<name>A0ABX7Y670_9ACTN</name>
<evidence type="ECO:0000256" key="1">
    <source>
        <dbReference type="PIRNR" id="PIRNR006221"/>
    </source>
</evidence>
<dbReference type="Gene3D" id="1.20.1270.240">
    <property type="match status" value="1"/>
</dbReference>
<dbReference type="EMBL" id="CP072384">
    <property type="protein sequence ID" value="QUC08358.1"/>
    <property type="molecule type" value="Genomic_DNA"/>
</dbReference>
<protein>
    <submittedName>
        <fullName evidence="2">Fructosamine kinase family protein</fullName>
    </submittedName>
</protein>
<dbReference type="GO" id="GO:0016301">
    <property type="term" value="F:kinase activity"/>
    <property type="evidence" value="ECO:0007669"/>
    <property type="project" value="UniProtKB-KW"/>
</dbReference>
<accession>A0ABX7Y670</accession>
<dbReference type="PIRSF" id="PIRSF006221">
    <property type="entry name" value="Ketosamine-3-kinase"/>
    <property type="match status" value="1"/>
</dbReference>
<evidence type="ECO:0000313" key="2">
    <source>
        <dbReference type="EMBL" id="QUC08358.1"/>
    </source>
</evidence>
<comment type="similarity">
    <text evidence="1">Belongs to the fructosamine kinase family.</text>
</comment>
<dbReference type="Gene3D" id="1.10.510.10">
    <property type="entry name" value="Transferase(Phosphotransferase) domain 1"/>
    <property type="match status" value="1"/>
</dbReference>
<dbReference type="Proteomes" id="UP000678513">
    <property type="component" value="Chromosome"/>
</dbReference>
<dbReference type="Pfam" id="PF03881">
    <property type="entry name" value="Fructosamin_kin"/>
    <property type="match status" value="1"/>
</dbReference>
<keyword evidence="1 2" id="KW-0418">Kinase</keyword>
<sequence length="283" mass="30649">MSLPEELTAGLDVTQVTPVHGGDIARAYRLDTSDGPVFLKTHPSPTHLLFEREARGLRALREAAPTGLRVPEVLASSPSGLVLEWIDEGRRSSGTEAALGAGLAALHHQPQPHFGGLDGDESGYLGSVEVDLTPTSSWPEFYLERRIRPLARRAVDESQLPAEALRLVDSLAPRASELCGPDEPPSLVHGDLWAGNRLVSQDGANWLIDPAAHYAHREFDLAMMALFGGFGREAFTSYDDAYPLAGGWQERIPWYQLTPLLVHAILFGGGYGASVMSVLRNLA</sequence>
<dbReference type="RefSeq" id="WP_212324151.1">
    <property type="nucleotide sequence ID" value="NZ_AP024463.1"/>
</dbReference>
<proteinExistence type="inferred from homology"/>
<reference evidence="2 3" key="1">
    <citation type="submission" date="2021-03" db="EMBL/GenBank/DDBJ databases">
        <title>Human Oral Microbial Genomes.</title>
        <authorList>
            <person name="Johnston C.D."/>
            <person name="Chen T."/>
            <person name="Dewhirst F.E."/>
        </authorList>
    </citation>
    <scope>NUCLEOTIDE SEQUENCE [LARGE SCALE GENOMIC DNA]</scope>
    <source>
        <strain evidence="2 3">DSMZ 100122</strain>
    </source>
</reference>
<dbReference type="InterPro" id="IPR016477">
    <property type="entry name" value="Fructo-/Ketosamine-3-kinase"/>
</dbReference>
<organism evidence="2 3">
    <name type="scientific">Arachnia rubra</name>
    <dbReference type="NCBI Taxonomy" id="1547448"/>
    <lineage>
        <taxon>Bacteria</taxon>
        <taxon>Bacillati</taxon>
        <taxon>Actinomycetota</taxon>
        <taxon>Actinomycetes</taxon>
        <taxon>Propionibacteriales</taxon>
        <taxon>Propionibacteriaceae</taxon>
        <taxon>Arachnia</taxon>
    </lineage>
</organism>